<evidence type="ECO:0000256" key="3">
    <source>
        <dbReference type="ARBA" id="ARBA00022630"/>
    </source>
</evidence>
<evidence type="ECO:0000259" key="8">
    <source>
        <dbReference type="Pfam" id="PF16901"/>
    </source>
</evidence>
<dbReference type="Pfam" id="PF16901">
    <property type="entry name" value="DAO_C"/>
    <property type="match status" value="1"/>
</dbReference>
<dbReference type="InterPro" id="IPR038299">
    <property type="entry name" value="DAO_C_sf"/>
</dbReference>
<dbReference type="InterPro" id="IPR000447">
    <property type="entry name" value="G3P_DH_FAD-dep"/>
</dbReference>
<dbReference type="InterPro" id="IPR036188">
    <property type="entry name" value="FAD/NAD-bd_sf"/>
</dbReference>
<dbReference type="GO" id="GO:0046168">
    <property type="term" value="P:glycerol-3-phosphate catabolic process"/>
    <property type="evidence" value="ECO:0007669"/>
    <property type="project" value="TreeGrafter"/>
</dbReference>
<evidence type="ECO:0000256" key="4">
    <source>
        <dbReference type="ARBA" id="ARBA00022827"/>
    </source>
</evidence>
<dbReference type="PANTHER" id="PTHR11985:SF15">
    <property type="entry name" value="GLYCEROL-3-PHOSPHATE DEHYDROGENASE, MITOCHONDRIAL"/>
    <property type="match status" value="1"/>
</dbReference>
<dbReference type="EMBL" id="BMED01000004">
    <property type="protein sequence ID" value="GGC86481.1"/>
    <property type="molecule type" value="Genomic_DNA"/>
</dbReference>
<dbReference type="GO" id="GO:0009331">
    <property type="term" value="C:glycerol-3-phosphate dehydrogenase (FAD) complex"/>
    <property type="evidence" value="ECO:0007669"/>
    <property type="project" value="UniProtKB-UniRule"/>
</dbReference>
<evidence type="ECO:0000313" key="9">
    <source>
        <dbReference type="EMBL" id="GGC86481.1"/>
    </source>
</evidence>
<dbReference type="Gene3D" id="3.50.50.60">
    <property type="entry name" value="FAD/NAD(P)-binding domain"/>
    <property type="match status" value="1"/>
</dbReference>
<dbReference type="NCBIfam" id="NF008899">
    <property type="entry name" value="PRK12266.1"/>
    <property type="match status" value="1"/>
</dbReference>
<evidence type="ECO:0000313" key="10">
    <source>
        <dbReference type="Proteomes" id="UP000637423"/>
    </source>
</evidence>
<dbReference type="Gene3D" id="6.10.250.1890">
    <property type="match status" value="1"/>
</dbReference>
<proteinExistence type="inferred from homology"/>
<sequence length="514" mass="56965">MAQRNLDCDVLVVGGGINGAGIARDAAGRGLSVILCEKDDLAAHTSSASTKLIHGGLRYLEYYEFNLVRKALIEREVLLRSAPHIMWPLRFVMPHAQGQRPAWMIRAGLFMYDHLAHRDLLPGSRGINLKTHAAGQPLKSEFTRGFEYSDGWVNDARLVVLNAIAAAEKGAIILTRTSCEKTVQKDGRWQASLRSEDGGQLEVSARCLVNATGPWAAHFLQTATPQTSGKTLRLIKGSHIIVKRLFEHPYAYIFQHPDGRIVFAIPYEDDFTLIGTTDIDYHGDINQVAIDSDEIAYLCQLSSQYFSKQITPDEVVWSYSGVRPLVEDEAADAKAVTRDYRFELDQQGAPLLTVFGGKITTFRKLAEEAVDLISPSLDNRHGAWTAGSCLPGGDLFGDKPSNRSVREFEQFVQNLQQVYAWLSPALVARYARAYGTRVKSLLSDRRTLADMGAEIAPGLFAAEVDYLMQHEWARCAADILWRRSKLGLHVPAGSAERLDAWILAQQDARLAAQA</sequence>
<dbReference type="Gene3D" id="1.10.8.870">
    <property type="entry name" value="Alpha-glycerophosphate oxidase, cap domain"/>
    <property type="match status" value="1"/>
</dbReference>
<dbReference type="Gene3D" id="3.30.9.10">
    <property type="entry name" value="D-Amino Acid Oxidase, subunit A, domain 2"/>
    <property type="match status" value="1"/>
</dbReference>
<comment type="cofactor">
    <cofactor evidence="1 6">
        <name>FAD</name>
        <dbReference type="ChEBI" id="CHEBI:57692"/>
    </cofactor>
</comment>
<dbReference type="PANTHER" id="PTHR11985">
    <property type="entry name" value="GLYCEROL-3-PHOSPHATE DEHYDROGENASE"/>
    <property type="match status" value="1"/>
</dbReference>
<evidence type="ECO:0000259" key="7">
    <source>
        <dbReference type="Pfam" id="PF01266"/>
    </source>
</evidence>
<dbReference type="InterPro" id="IPR006076">
    <property type="entry name" value="FAD-dep_OxRdtase"/>
</dbReference>
<dbReference type="InterPro" id="IPR031656">
    <property type="entry name" value="DAO_C"/>
</dbReference>
<dbReference type="Proteomes" id="UP000637423">
    <property type="component" value="Unassembled WGS sequence"/>
</dbReference>
<reference evidence="9" key="2">
    <citation type="submission" date="2020-09" db="EMBL/GenBank/DDBJ databases">
        <authorList>
            <person name="Sun Q."/>
            <person name="Zhou Y."/>
        </authorList>
    </citation>
    <scope>NUCLEOTIDE SEQUENCE</scope>
    <source>
        <strain evidence="9">CGMCC 1.10998</strain>
    </source>
</reference>
<dbReference type="PROSITE" id="PS00977">
    <property type="entry name" value="FAD_G3PDH_1"/>
    <property type="match status" value="1"/>
</dbReference>
<dbReference type="Pfam" id="PF01266">
    <property type="entry name" value="DAO"/>
    <property type="match status" value="1"/>
</dbReference>
<keyword evidence="3 6" id="KW-0285">Flavoprotein</keyword>
<organism evidence="9 10">
    <name type="scientific">Undibacterium terreum</name>
    <dbReference type="NCBI Taxonomy" id="1224302"/>
    <lineage>
        <taxon>Bacteria</taxon>
        <taxon>Pseudomonadati</taxon>
        <taxon>Pseudomonadota</taxon>
        <taxon>Betaproteobacteria</taxon>
        <taxon>Burkholderiales</taxon>
        <taxon>Oxalobacteraceae</taxon>
        <taxon>Undibacterium</taxon>
    </lineage>
</organism>
<dbReference type="PRINTS" id="PR01001">
    <property type="entry name" value="FADG3PDH"/>
</dbReference>
<protein>
    <recommendedName>
        <fullName evidence="6">Glycerol-3-phosphate dehydrogenase</fullName>
        <ecNumber evidence="6">1.1.5.3</ecNumber>
    </recommendedName>
</protein>
<dbReference type="NCBIfam" id="NF009906">
    <property type="entry name" value="PRK13369.1"/>
    <property type="match status" value="1"/>
</dbReference>
<evidence type="ECO:0000256" key="2">
    <source>
        <dbReference type="ARBA" id="ARBA00007330"/>
    </source>
</evidence>
<name>A0A916USQ2_9BURK</name>
<keyword evidence="10" id="KW-1185">Reference proteome</keyword>
<dbReference type="GO" id="GO:0004368">
    <property type="term" value="F:glycerol-3-phosphate dehydrogenase (quinone) activity"/>
    <property type="evidence" value="ECO:0007669"/>
    <property type="project" value="UniProtKB-EC"/>
</dbReference>
<keyword evidence="5 6" id="KW-0560">Oxidoreductase</keyword>
<evidence type="ECO:0000256" key="1">
    <source>
        <dbReference type="ARBA" id="ARBA00001974"/>
    </source>
</evidence>
<feature type="domain" description="FAD dependent oxidoreductase" evidence="7">
    <location>
        <begin position="9"/>
        <end position="361"/>
    </location>
</feature>
<keyword evidence="4" id="KW-0274">FAD</keyword>
<dbReference type="RefSeq" id="WP_188567634.1">
    <property type="nucleotide sequence ID" value="NZ_BMED01000004.1"/>
</dbReference>
<comment type="similarity">
    <text evidence="2 6">Belongs to the FAD-dependent glycerol-3-phosphate dehydrogenase family.</text>
</comment>
<dbReference type="EC" id="1.1.5.3" evidence="6"/>
<dbReference type="SUPFAM" id="SSF51905">
    <property type="entry name" value="FAD/NAD(P)-binding domain"/>
    <property type="match status" value="1"/>
</dbReference>
<feature type="domain" description="Alpha-glycerophosphate oxidase C-terminal" evidence="8">
    <location>
        <begin position="390"/>
        <end position="490"/>
    </location>
</feature>
<evidence type="ECO:0000256" key="6">
    <source>
        <dbReference type="RuleBase" id="RU361217"/>
    </source>
</evidence>
<accession>A0A916USQ2</accession>
<comment type="catalytic activity">
    <reaction evidence="6">
        <text>a quinone + sn-glycerol 3-phosphate = dihydroxyacetone phosphate + a quinol</text>
        <dbReference type="Rhea" id="RHEA:18977"/>
        <dbReference type="ChEBI" id="CHEBI:24646"/>
        <dbReference type="ChEBI" id="CHEBI:57597"/>
        <dbReference type="ChEBI" id="CHEBI:57642"/>
        <dbReference type="ChEBI" id="CHEBI:132124"/>
        <dbReference type="EC" id="1.1.5.3"/>
    </reaction>
</comment>
<gene>
    <name evidence="9" type="primary">glpD</name>
    <name evidence="9" type="ORF">GCM10011396_37240</name>
</gene>
<evidence type="ECO:0000256" key="5">
    <source>
        <dbReference type="ARBA" id="ARBA00023002"/>
    </source>
</evidence>
<reference evidence="9" key="1">
    <citation type="journal article" date="2014" name="Int. J. Syst. Evol. Microbiol.">
        <title>Complete genome sequence of Corynebacterium casei LMG S-19264T (=DSM 44701T), isolated from a smear-ripened cheese.</title>
        <authorList>
            <consortium name="US DOE Joint Genome Institute (JGI-PGF)"/>
            <person name="Walter F."/>
            <person name="Albersmeier A."/>
            <person name="Kalinowski J."/>
            <person name="Ruckert C."/>
        </authorList>
    </citation>
    <scope>NUCLEOTIDE SEQUENCE</scope>
    <source>
        <strain evidence="9">CGMCC 1.10998</strain>
    </source>
</reference>
<dbReference type="AlphaFoldDB" id="A0A916USQ2"/>
<comment type="caution">
    <text evidence="9">The sequence shown here is derived from an EMBL/GenBank/DDBJ whole genome shotgun (WGS) entry which is preliminary data.</text>
</comment>